<gene>
    <name evidence="9" type="ORF">BV898_15224</name>
</gene>
<feature type="chain" id="PRO_5040721773" evidence="7">
    <location>
        <begin position="20"/>
        <end position="573"/>
    </location>
</feature>
<keyword evidence="10" id="KW-1185">Reference proteome</keyword>
<keyword evidence="5 6" id="KW-0472">Membrane</keyword>
<keyword evidence="3 7" id="KW-0732">Signal</keyword>
<feature type="transmembrane region" description="Helical" evidence="6">
    <location>
        <begin position="454"/>
        <end position="476"/>
    </location>
</feature>
<dbReference type="InterPro" id="IPR009637">
    <property type="entry name" value="GPR107/GPR108-like"/>
</dbReference>
<accession>A0A9X6NA81</accession>
<name>A0A9X6NA81_HYPEX</name>
<evidence type="ECO:0000313" key="9">
    <source>
        <dbReference type="EMBL" id="OWA50715.1"/>
    </source>
</evidence>
<protein>
    <submittedName>
        <fullName evidence="9">Protein GPR107</fullName>
    </submittedName>
</protein>
<feature type="transmembrane region" description="Helical" evidence="6">
    <location>
        <begin position="482"/>
        <end position="503"/>
    </location>
</feature>
<evidence type="ECO:0000256" key="2">
    <source>
        <dbReference type="ARBA" id="ARBA00022692"/>
    </source>
</evidence>
<feature type="domain" description="GOST seven transmembrane" evidence="8">
    <location>
        <begin position="269"/>
        <end position="510"/>
    </location>
</feature>
<evidence type="ECO:0000256" key="5">
    <source>
        <dbReference type="ARBA" id="ARBA00023136"/>
    </source>
</evidence>
<dbReference type="GO" id="GO:0005794">
    <property type="term" value="C:Golgi apparatus"/>
    <property type="evidence" value="ECO:0007669"/>
    <property type="project" value="TreeGrafter"/>
</dbReference>
<evidence type="ECO:0000259" key="8">
    <source>
        <dbReference type="Pfam" id="PF06814"/>
    </source>
</evidence>
<dbReference type="OrthoDB" id="29657at2759"/>
<evidence type="ECO:0000256" key="4">
    <source>
        <dbReference type="ARBA" id="ARBA00022989"/>
    </source>
</evidence>
<dbReference type="InterPro" id="IPR053937">
    <property type="entry name" value="GOST_TM"/>
</dbReference>
<feature type="transmembrane region" description="Helical" evidence="6">
    <location>
        <begin position="374"/>
        <end position="392"/>
    </location>
</feature>
<feature type="signal peptide" evidence="7">
    <location>
        <begin position="1"/>
        <end position="19"/>
    </location>
</feature>
<evidence type="ECO:0000313" key="10">
    <source>
        <dbReference type="Proteomes" id="UP000192578"/>
    </source>
</evidence>
<keyword evidence="2 6" id="KW-0812">Transmembrane</keyword>
<dbReference type="AlphaFoldDB" id="A0A9X6NA81"/>
<dbReference type="Proteomes" id="UP000192578">
    <property type="component" value="Unassembled WGS sequence"/>
</dbReference>
<keyword evidence="4 6" id="KW-1133">Transmembrane helix</keyword>
<dbReference type="EMBL" id="MTYJ01000200">
    <property type="protein sequence ID" value="OWA50715.1"/>
    <property type="molecule type" value="Genomic_DNA"/>
</dbReference>
<feature type="transmembrane region" description="Helical" evidence="6">
    <location>
        <begin position="336"/>
        <end position="362"/>
    </location>
</feature>
<sequence length="573" mass="65012">MISLRTFTLLVVSVLSVDCRIHKLDLSDEDRPYILVTSFGFRKGGLLTLTAWHLNISASESGKFDVERDGKYGFTIDKSRNFEMATYFEKNQDKCIFDVEHPPPMDNSSALITGEFVLTHGSGIPRILLKKWGKTVETVQMFSCSQKLVTDGLTDQVLRDEMDKPSGVNDTSQFVTGILAEYPELRNCSSDLKDGLATMIQRPSGNGKKYLFSLAFYISDFDNEGAYSVVFHNCPNYGMQKVTTMSVTVHIVERNGNDYLSVGERLTPAVYFIFAALFFATGIVWASVLRTADGDVFKLHYVMLVLIFFKATSLLCHGINFHFISKLGAPLEGWAILFYVTHLLKGALLFITLVLIGTGWAFIKNFLTSKEKKVFLVVIPLQVLANIAWIILEESEAGDYKYTMWSYVFMFVDFFCCGCILIPIVWSIRHLSEAAETDGKAASSLQRMKLFRRFYMLVVCYIYFTRIVVMIFNMTIPFRYTYMNSVFQEGGTFIFFVLTGYTFRPTLENPYLRLSTQGADDEEDPDDPEMDDVVVFDQNRVDRVMMRTSNAKASAVVNNESEKGLLSHAEERT</sequence>
<organism evidence="9 10">
    <name type="scientific">Hypsibius exemplaris</name>
    <name type="common">Freshwater tardigrade</name>
    <dbReference type="NCBI Taxonomy" id="2072580"/>
    <lineage>
        <taxon>Eukaryota</taxon>
        <taxon>Metazoa</taxon>
        <taxon>Ecdysozoa</taxon>
        <taxon>Tardigrada</taxon>
        <taxon>Eutardigrada</taxon>
        <taxon>Parachela</taxon>
        <taxon>Hypsibioidea</taxon>
        <taxon>Hypsibiidae</taxon>
        <taxon>Hypsibius</taxon>
    </lineage>
</organism>
<comment type="caution">
    <text evidence="9">The sequence shown here is derived from an EMBL/GenBank/DDBJ whole genome shotgun (WGS) entry which is preliminary data.</text>
</comment>
<reference evidence="10" key="1">
    <citation type="submission" date="2017-01" db="EMBL/GenBank/DDBJ databases">
        <title>Comparative genomics of anhydrobiosis in the tardigrade Hypsibius dujardini.</title>
        <authorList>
            <person name="Yoshida Y."/>
            <person name="Koutsovoulos G."/>
            <person name="Laetsch D."/>
            <person name="Stevens L."/>
            <person name="Kumar S."/>
            <person name="Horikawa D."/>
            <person name="Ishino K."/>
            <person name="Komine S."/>
            <person name="Tomita M."/>
            <person name="Blaxter M."/>
            <person name="Arakawa K."/>
        </authorList>
    </citation>
    <scope>NUCLEOTIDE SEQUENCE [LARGE SCALE GENOMIC DNA]</scope>
    <source>
        <strain evidence="10">Z151</strain>
    </source>
</reference>
<evidence type="ECO:0000256" key="7">
    <source>
        <dbReference type="SAM" id="SignalP"/>
    </source>
</evidence>
<dbReference type="GO" id="GO:0016020">
    <property type="term" value="C:membrane"/>
    <property type="evidence" value="ECO:0007669"/>
    <property type="project" value="UniProtKB-SubCell"/>
</dbReference>
<evidence type="ECO:0000256" key="6">
    <source>
        <dbReference type="SAM" id="Phobius"/>
    </source>
</evidence>
<comment type="subcellular location">
    <subcellularLocation>
        <location evidence="1">Membrane</location>
        <topology evidence="1">Multi-pass membrane protein</topology>
    </subcellularLocation>
</comment>
<feature type="transmembrane region" description="Helical" evidence="6">
    <location>
        <begin position="301"/>
        <end position="324"/>
    </location>
</feature>
<evidence type="ECO:0000256" key="3">
    <source>
        <dbReference type="ARBA" id="ARBA00022729"/>
    </source>
</evidence>
<feature type="transmembrane region" description="Helical" evidence="6">
    <location>
        <begin position="269"/>
        <end position="289"/>
    </location>
</feature>
<evidence type="ECO:0000256" key="1">
    <source>
        <dbReference type="ARBA" id="ARBA00004141"/>
    </source>
</evidence>
<dbReference type="PANTHER" id="PTHR21229:SF2">
    <property type="entry name" value="RE59932P"/>
    <property type="match status" value="1"/>
</dbReference>
<dbReference type="Pfam" id="PF06814">
    <property type="entry name" value="GOST_TM"/>
    <property type="match status" value="1"/>
</dbReference>
<proteinExistence type="predicted"/>
<feature type="transmembrane region" description="Helical" evidence="6">
    <location>
        <begin position="404"/>
        <end position="426"/>
    </location>
</feature>
<dbReference type="PANTHER" id="PTHR21229">
    <property type="entry name" value="LUNG SEVEN TRANSMEMBRANE RECEPTOR"/>
    <property type="match status" value="1"/>
</dbReference>